<comment type="caution">
    <text evidence="1">The sequence shown here is derived from an EMBL/GenBank/DDBJ whole genome shotgun (WGS) entry which is preliminary data.</text>
</comment>
<dbReference type="AlphaFoldDB" id="A0A4V6T3R3"/>
<dbReference type="Pfam" id="PF05635">
    <property type="entry name" value="23S_rRNA_IVP"/>
    <property type="match status" value="1"/>
</dbReference>
<sequence>MRDYRKYEVWEKSHELVLFVYKEVAPSFPKYEQFDLLRQMKRAAYSIPFNIVEGCGRNSDKDFVHFLDTSLGSAHESEYCFLLAKDLGFIRKELYTVLYEKINEVKAKTINLIKSIRS</sequence>
<dbReference type="PANTHER" id="PTHR38471">
    <property type="entry name" value="FOUR HELIX BUNDLE PROTEIN"/>
    <property type="match status" value="1"/>
</dbReference>
<proteinExistence type="predicted"/>
<dbReference type="CDD" id="cd16377">
    <property type="entry name" value="23S_rRNA_IVP_like"/>
    <property type="match status" value="1"/>
</dbReference>
<dbReference type="RefSeq" id="WP_136578950.1">
    <property type="nucleotide sequence ID" value="NZ_STFF01000005.1"/>
</dbReference>
<dbReference type="OrthoDB" id="9811959at2"/>
<evidence type="ECO:0000313" key="2">
    <source>
        <dbReference type="Proteomes" id="UP000306918"/>
    </source>
</evidence>
<dbReference type="InterPro" id="IPR036583">
    <property type="entry name" value="23S_rRNA_IVS_sf"/>
</dbReference>
<gene>
    <name evidence="1" type="ORF">FAM09_20235</name>
</gene>
<evidence type="ECO:0000313" key="1">
    <source>
        <dbReference type="EMBL" id="THU37276.1"/>
    </source>
</evidence>
<dbReference type="EMBL" id="STFF01000005">
    <property type="protein sequence ID" value="THU37276.1"/>
    <property type="molecule type" value="Genomic_DNA"/>
</dbReference>
<dbReference type="Gene3D" id="1.20.1440.60">
    <property type="entry name" value="23S rRNA-intervening sequence"/>
    <property type="match status" value="1"/>
</dbReference>
<accession>A0A4V6T3R3</accession>
<organism evidence="1 2">
    <name type="scientific">Niastella caeni</name>
    <dbReference type="NCBI Taxonomy" id="2569763"/>
    <lineage>
        <taxon>Bacteria</taxon>
        <taxon>Pseudomonadati</taxon>
        <taxon>Bacteroidota</taxon>
        <taxon>Chitinophagia</taxon>
        <taxon>Chitinophagales</taxon>
        <taxon>Chitinophagaceae</taxon>
        <taxon>Niastella</taxon>
    </lineage>
</organism>
<dbReference type="SUPFAM" id="SSF158446">
    <property type="entry name" value="IVS-encoded protein-like"/>
    <property type="match status" value="1"/>
</dbReference>
<name>A0A4V6T3R3_9BACT</name>
<dbReference type="Proteomes" id="UP000306918">
    <property type="component" value="Unassembled WGS sequence"/>
</dbReference>
<dbReference type="InterPro" id="IPR012657">
    <property type="entry name" value="23S_rRNA-intervening_sequence"/>
</dbReference>
<keyword evidence="2" id="KW-1185">Reference proteome</keyword>
<dbReference type="NCBIfam" id="TIGR02436">
    <property type="entry name" value="four helix bundle protein"/>
    <property type="match status" value="1"/>
</dbReference>
<protein>
    <submittedName>
        <fullName evidence="1">Four helix bundle protein</fullName>
    </submittedName>
</protein>
<dbReference type="PANTHER" id="PTHR38471:SF2">
    <property type="entry name" value="FOUR HELIX BUNDLE PROTEIN"/>
    <property type="match status" value="1"/>
</dbReference>
<reference evidence="1 2" key="1">
    <citation type="submission" date="2019-04" db="EMBL/GenBank/DDBJ databases">
        <title>Niastella caeni sp. nov., isolated from activated sludge.</title>
        <authorList>
            <person name="Sheng M."/>
        </authorList>
    </citation>
    <scope>NUCLEOTIDE SEQUENCE [LARGE SCALE GENOMIC DNA]</scope>
    <source>
        <strain evidence="1 2">HX-2-15</strain>
    </source>
</reference>